<dbReference type="GO" id="GO:0120013">
    <property type="term" value="F:lipid transfer activity"/>
    <property type="evidence" value="ECO:0007669"/>
    <property type="project" value="InterPro"/>
</dbReference>
<dbReference type="InterPro" id="IPR036497">
    <property type="entry name" value="GLTP_sf"/>
</dbReference>
<reference evidence="2" key="1">
    <citation type="submission" date="2023-08" db="EMBL/GenBank/DDBJ databases">
        <authorList>
            <person name="Chen Y."/>
            <person name="Shah S."/>
            <person name="Dougan E. K."/>
            <person name="Thang M."/>
            <person name="Chan C."/>
        </authorList>
    </citation>
    <scope>NUCLEOTIDE SEQUENCE</scope>
</reference>
<evidence type="ECO:0000259" key="1">
    <source>
        <dbReference type="Pfam" id="PF08718"/>
    </source>
</evidence>
<protein>
    <recommendedName>
        <fullName evidence="1">Glycolipid transfer protein domain-containing protein</fullName>
    </recommendedName>
</protein>
<dbReference type="GO" id="GO:0005737">
    <property type="term" value="C:cytoplasm"/>
    <property type="evidence" value="ECO:0007669"/>
    <property type="project" value="InterPro"/>
</dbReference>
<dbReference type="Gene3D" id="2.80.10.50">
    <property type="match status" value="1"/>
</dbReference>
<comment type="caution">
    <text evidence="2">The sequence shown here is derived from an EMBL/GenBank/DDBJ whole genome shotgun (WGS) entry which is preliminary data.</text>
</comment>
<dbReference type="Proteomes" id="UP001178507">
    <property type="component" value="Unassembled WGS sequence"/>
</dbReference>
<gene>
    <name evidence="2" type="ORF">EVOR1521_LOCUS18846</name>
</gene>
<proteinExistence type="predicted"/>
<evidence type="ECO:0000313" key="2">
    <source>
        <dbReference type="EMBL" id="CAJ1394112.1"/>
    </source>
</evidence>
<accession>A0AA36IUA2</accession>
<dbReference type="Pfam" id="PF08718">
    <property type="entry name" value="GLTP"/>
    <property type="match status" value="1"/>
</dbReference>
<dbReference type="InterPro" id="IPR035992">
    <property type="entry name" value="Ricin_B-like_lectins"/>
</dbReference>
<dbReference type="AlphaFoldDB" id="A0AA36IUA2"/>
<keyword evidence="3" id="KW-1185">Reference proteome</keyword>
<dbReference type="InterPro" id="IPR014830">
    <property type="entry name" value="Glycolipid_transfer_prot_dom"/>
</dbReference>
<organism evidence="2 3">
    <name type="scientific">Effrenium voratum</name>
    <dbReference type="NCBI Taxonomy" id="2562239"/>
    <lineage>
        <taxon>Eukaryota</taxon>
        <taxon>Sar</taxon>
        <taxon>Alveolata</taxon>
        <taxon>Dinophyceae</taxon>
        <taxon>Suessiales</taxon>
        <taxon>Symbiodiniaceae</taxon>
        <taxon>Effrenium</taxon>
    </lineage>
</organism>
<dbReference type="EMBL" id="CAUJNA010002757">
    <property type="protein sequence ID" value="CAJ1394112.1"/>
    <property type="molecule type" value="Genomic_DNA"/>
</dbReference>
<sequence length="378" mass="42263">MSVLRSKADPTYLLAVRGDSLADGGWVGLVQQGDCPQLFVSWEVSEGTLRPKANPRFALSLAAASCQDGGWVQLAEHKPSDVLQQWMVGGGGSQTLRARQNPGFVLCVRRDFQGLHIWSFDGLPDQYGQWEIVASSARDPRPPLAGGTAERESAGVLRPVLLELRSAACREGEALVDLHSERFVRAMQSLVLVLQLLGWRVSDLLDTDTEKLVRFWAKAGKPSYRDWLLSETDLHAETGYQEYVDDSLAMANLWLARNLSFFVELFDLLADGFQTPDAVNVAYSRTLQEHHSFLQRQAFFLVFGQLKARESLLQVLEGEVAVGPIAVEQEMLEMADLGRRITDLCFKLDREMSRKIQAEQSRFEVDEAYGKRRTSSLG</sequence>
<dbReference type="Gene3D" id="1.10.3520.10">
    <property type="entry name" value="Glycolipid transfer protein"/>
    <property type="match status" value="1"/>
</dbReference>
<evidence type="ECO:0000313" key="3">
    <source>
        <dbReference type="Proteomes" id="UP001178507"/>
    </source>
</evidence>
<feature type="domain" description="Glycolipid transfer protein" evidence="1">
    <location>
        <begin position="181"/>
        <end position="317"/>
    </location>
</feature>
<dbReference type="SUPFAM" id="SSF110004">
    <property type="entry name" value="Glycolipid transfer protein, GLTP"/>
    <property type="match status" value="1"/>
</dbReference>
<dbReference type="SUPFAM" id="SSF50370">
    <property type="entry name" value="Ricin B-like lectins"/>
    <property type="match status" value="1"/>
</dbReference>
<name>A0AA36IUA2_9DINO</name>